<dbReference type="AlphaFoldDB" id="A0A1Q2SKN1"/>
<dbReference type="PANTHER" id="PTHR43540">
    <property type="entry name" value="PEROXYUREIDOACRYLATE/UREIDOACRYLATE AMIDOHYDROLASE-RELATED"/>
    <property type="match status" value="1"/>
</dbReference>
<accession>A0A1Q2SKN1</accession>
<dbReference type="GO" id="GO:0016787">
    <property type="term" value="F:hydrolase activity"/>
    <property type="evidence" value="ECO:0007669"/>
    <property type="project" value="UniProtKB-KW"/>
</dbReference>
<keyword evidence="1" id="KW-0378">Hydrolase</keyword>
<dbReference type="SUPFAM" id="SSF52499">
    <property type="entry name" value="Isochorismatase-like hydrolases"/>
    <property type="match status" value="1"/>
</dbReference>
<dbReference type="Gene3D" id="3.40.50.850">
    <property type="entry name" value="Isochorismatase-like"/>
    <property type="match status" value="1"/>
</dbReference>
<evidence type="ECO:0000256" key="1">
    <source>
        <dbReference type="ARBA" id="ARBA00022801"/>
    </source>
</evidence>
<proteinExistence type="predicted"/>
<evidence type="ECO:0000313" key="3">
    <source>
        <dbReference type="EMBL" id="BAW79667.1"/>
    </source>
</evidence>
<reference evidence="3 4" key="1">
    <citation type="journal article" date="2017" name="ISME J.">
        <title>An acid-tolerant ammonia-oxidizing ?-proteobacterium from soil.</title>
        <authorList>
            <person name="Hayatsu M."/>
            <person name="Tago K."/>
            <person name="Uchiyama I."/>
            <person name="Toyoda A."/>
            <person name="Wang Y."/>
            <person name="Shimomura Y."/>
            <person name="Okubo T."/>
            <person name="Kurisu F."/>
            <person name="Hirono Y."/>
            <person name="Nonaka K."/>
            <person name="Akiyama H."/>
            <person name="Itoh T."/>
            <person name="Takami H."/>
        </authorList>
    </citation>
    <scope>NUCLEOTIDE SEQUENCE [LARGE SCALE GENOMIC DNA]</scope>
    <source>
        <strain evidence="3 4">TAO100</strain>
    </source>
</reference>
<evidence type="ECO:0000259" key="2">
    <source>
        <dbReference type="Pfam" id="PF00857"/>
    </source>
</evidence>
<dbReference type="KEGG" id="ntt:TAO_0297"/>
<dbReference type="OrthoDB" id="9791276at2"/>
<dbReference type="CDD" id="cd01014">
    <property type="entry name" value="nicotinamidase_related"/>
    <property type="match status" value="1"/>
</dbReference>
<organism evidence="3 4">
    <name type="scientific">Candidatus Nitrosoglobus terrae</name>
    <dbReference type="NCBI Taxonomy" id="1630141"/>
    <lineage>
        <taxon>Bacteria</taxon>
        <taxon>Pseudomonadati</taxon>
        <taxon>Pseudomonadota</taxon>
        <taxon>Gammaproteobacteria</taxon>
        <taxon>Chromatiales</taxon>
        <taxon>Chromatiaceae</taxon>
        <taxon>Candidatus Nitrosoglobus</taxon>
    </lineage>
</organism>
<sequence>MNKALLVIDLQNDYFPGGLFPIWNANVVLANIVQAITRAREQSIPVILIQHVANSELGISPFFNKNTWGAEIHPHILAAAPNALVVVKEFTDGFEKTTLADLLSKFQVRKLFICGMMTQNCVTHTAISKSAEKYEISVLTDCCSTVSEILHNIALFALSTRVSLVTLQDIL</sequence>
<name>A0A1Q2SKN1_9GAMM</name>
<feature type="domain" description="Isochorismatase-like" evidence="2">
    <location>
        <begin position="4"/>
        <end position="166"/>
    </location>
</feature>
<keyword evidence="4" id="KW-1185">Reference proteome</keyword>
<dbReference type="EMBL" id="AP014836">
    <property type="protein sequence ID" value="BAW79667.1"/>
    <property type="molecule type" value="Genomic_DNA"/>
</dbReference>
<protein>
    <submittedName>
        <fullName evidence="3">Isochorismatase</fullName>
    </submittedName>
</protein>
<dbReference type="Pfam" id="PF00857">
    <property type="entry name" value="Isochorismatase"/>
    <property type="match status" value="1"/>
</dbReference>
<dbReference type="RefSeq" id="WP_096526294.1">
    <property type="nucleotide sequence ID" value="NZ_AP014836.1"/>
</dbReference>
<dbReference type="InterPro" id="IPR000868">
    <property type="entry name" value="Isochorismatase-like_dom"/>
</dbReference>
<dbReference type="InterPro" id="IPR036380">
    <property type="entry name" value="Isochorismatase-like_sf"/>
</dbReference>
<dbReference type="PANTHER" id="PTHR43540:SF15">
    <property type="entry name" value="BLR5631 PROTEIN"/>
    <property type="match status" value="1"/>
</dbReference>
<evidence type="ECO:0000313" key="4">
    <source>
        <dbReference type="Proteomes" id="UP000243679"/>
    </source>
</evidence>
<dbReference type="Proteomes" id="UP000243679">
    <property type="component" value="Chromosome"/>
</dbReference>
<dbReference type="InterPro" id="IPR050272">
    <property type="entry name" value="Isochorismatase-like_hydrls"/>
</dbReference>
<gene>
    <name evidence="3" type="ORF">TAO_0297</name>
</gene>